<gene>
    <name evidence="13" type="ORF">KUTeg_016698</name>
</gene>
<evidence type="ECO:0000256" key="2">
    <source>
        <dbReference type="ARBA" id="ARBA00022741"/>
    </source>
</evidence>
<dbReference type="Gene3D" id="1.10.510.10">
    <property type="entry name" value="Transferase(Phosphotransferase) domain 1"/>
    <property type="match status" value="1"/>
</dbReference>
<dbReference type="SUPFAM" id="SSF56112">
    <property type="entry name" value="Protein kinase-like (PK-like)"/>
    <property type="match status" value="1"/>
</dbReference>
<sequence length="1456" mass="162984">MASEIGQSKSDLNSEDESLTEPMTVVQNGVLETHFDDQPVHKDEEYQGPHDWRKRLKPVKSPINEGKNDPDETDSAYGSGSRAIKDSRKVKEKFDDAGKAEKPRRIPSWKRHLIEKKKRGNTKLFRQGSGAGSSNATTQGTPGVYRKKSFKNNNTTESAFTQQVVNNGISHTSSFKRRVSPSNSFNKPVAVSNEITKKRIVKVQRARLYLLQQTGPNSFLIGGDSPDHKFRVIIGPQINHTLNLYLNSYRIILEIYLFIIIDDVYIIFLKSCSCGKGPHCVHVLFVMLRVFQVSESDPCLWSKTLKNYEVENLFRQYHDKVSSRIQSRKLADKQKQGRKAERSGTPSPESTPAPSEADVGSVKEDEDTCPICLLEMLEGESLLKCENGCQNRLHHHCIAVWFELCRRQNDPLICPLCRAKWKTNHVEVKSDTADNVQTPMVLGEDLVCCFFSRNWSIRESGLKHLSTEVVGVLMRGVGEGRSGTVVSPIRQATSHRTLECCCQILAFTCTDPVYKVYVASLRTLRTILSYTPCRDDSQRGRLQAFLKPVVDAIIFKCTDGMRKTSQLSLSTIVELAKSQAGELAVGKEILNPGTLGLDGFDYVIKCVTEDYNPSEVTWQWLLGRLYVIEKLFDEFQNDLLPRNPPEGKSGDETSSSVGAGIDEIPTISSHDRLIAIAQFSVRAVTNSHMRICRMARRVFWLCARFAAHMDYIIEELERMVDQLDSNIALSMKRRLLKIVGEFQLSEKLVHELNHGISKGSKHFEDSLDNSPGNTPVSTPRCNSPVNSYSDCQSEAGSIDSKSDLTVPPNTPIRYRRRRKERRLGKDLHEEELKNVVDVYIEEKVAKPKVRTKTHQPLNSPDSDILTSTPDHSSVVMTPPPPVPPRSNRRGSVDLLNEVMNLPPHPRIKRFNSCDITNNNAVDSVTADDLKSLAVIKPDFSLPLEGALNSSLRKHDLSLPFGRGNLSGEDSILDDTDKNNKEYYSDIACASPLTPENKIVQQIISSEKDITPTSNLQPKYDSTTEFQMYFHSSDERTLSSDDSIDRLSSRHRSKQEERFPTAEQGGGTSSDEILDMTSNSEVMSPSEKPVSFLTEVTMPTPKNSPGHVTEHRDNEECHCKEEVEKEEALALAKAMEVSGIDPPKPVVPGLTPTDREEVVTIRIQPDDRDGKSPDNNGNPPKLYLENVHWVKGPLLGTGAYSTCYQARDVQTGVIMAVKQISYCRNSPTEQEQVIETITAEIQMMAKLNHPHIVRIMGATRQGCHFNMFNEWMPGGSLAYLLGQYGAFSENVTINYTLQTLRGLAYLHDNHILHRDLKGANLLVDSTGQRLRIGDFGAAARLASQATFAGEFQGQLLGTIAYMAPEVLRGEDYGRACDVWSTGCVIIEMMTRNPPWNAKAISNHLALIFKIATSVTPPPIPEKLSPPLRDLLLRCLEQNKTDRPSAKDLLVHPLFTQY</sequence>
<feature type="compositionally biased region" description="Basic and acidic residues" evidence="9">
    <location>
        <begin position="33"/>
        <end position="51"/>
    </location>
</feature>
<dbReference type="SMART" id="SM00220">
    <property type="entry name" value="S_TKc"/>
    <property type="match status" value="1"/>
</dbReference>
<evidence type="ECO:0000256" key="7">
    <source>
        <dbReference type="PROSITE-ProRule" id="PRU00175"/>
    </source>
</evidence>
<feature type="compositionally biased region" description="Basic and acidic residues" evidence="9">
    <location>
        <begin position="83"/>
        <end position="104"/>
    </location>
</feature>
<name>A0ABQ9ELM5_TEGGR</name>
<comment type="caution">
    <text evidence="13">The sequence shown here is derived from an EMBL/GenBank/DDBJ whole genome shotgun (WGS) entry which is preliminary data.</text>
</comment>
<dbReference type="InterPro" id="IPR013083">
    <property type="entry name" value="Znf_RING/FYVE/PHD"/>
</dbReference>
<keyword evidence="3 7" id="KW-0479">Metal-binding</keyword>
<dbReference type="CDD" id="cd06630">
    <property type="entry name" value="STKc_MEKK1"/>
    <property type="match status" value="1"/>
</dbReference>
<protein>
    <recommendedName>
        <fullName evidence="15">Mitogen-activated protein kinase kinase kinase 1</fullName>
    </recommendedName>
</protein>
<keyword evidence="6 8" id="KW-0067">ATP-binding</keyword>
<feature type="domain" description="Protein kinase" evidence="10">
    <location>
        <begin position="1188"/>
        <end position="1453"/>
    </location>
</feature>
<feature type="region of interest" description="Disordered" evidence="9">
    <location>
        <begin position="850"/>
        <end position="887"/>
    </location>
</feature>
<evidence type="ECO:0000313" key="13">
    <source>
        <dbReference type="EMBL" id="KAJ8306153.1"/>
    </source>
</evidence>
<keyword evidence="5" id="KW-0862">Zinc</keyword>
<evidence type="ECO:0000256" key="5">
    <source>
        <dbReference type="ARBA" id="ARBA00022833"/>
    </source>
</evidence>
<evidence type="ECO:0000256" key="4">
    <source>
        <dbReference type="ARBA" id="ARBA00022777"/>
    </source>
</evidence>
<keyword evidence="1" id="KW-0808">Transferase</keyword>
<dbReference type="PROSITE" id="PS00107">
    <property type="entry name" value="PROTEIN_KINASE_ATP"/>
    <property type="match status" value="1"/>
</dbReference>
<feature type="region of interest" description="Disordered" evidence="9">
    <location>
        <begin position="325"/>
        <end position="362"/>
    </location>
</feature>
<feature type="domain" description="RING-type" evidence="11">
    <location>
        <begin position="369"/>
        <end position="418"/>
    </location>
</feature>
<feature type="compositionally biased region" description="Low complexity" evidence="9">
    <location>
        <begin position="343"/>
        <end position="357"/>
    </location>
</feature>
<evidence type="ECO:0000256" key="8">
    <source>
        <dbReference type="PROSITE-ProRule" id="PRU10141"/>
    </source>
</evidence>
<feature type="compositionally biased region" description="Polar residues" evidence="9">
    <location>
        <begin position="854"/>
        <end position="871"/>
    </location>
</feature>
<dbReference type="PROSITE" id="PS00108">
    <property type="entry name" value="PROTEIN_KINASE_ST"/>
    <property type="match status" value="1"/>
</dbReference>
<dbReference type="InterPro" id="IPR007527">
    <property type="entry name" value="Znf_SWIM"/>
</dbReference>
<dbReference type="Gene3D" id="3.30.200.20">
    <property type="entry name" value="Phosphorylase Kinase, domain 1"/>
    <property type="match status" value="1"/>
</dbReference>
<dbReference type="InterPro" id="IPR017441">
    <property type="entry name" value="Protein_kinase_ATP_BS"/>
</dbReference>
<evidence type="ECO:0000256" key="9">
    <source>
        <dbReference type="SAM" id="MobiDB-lite"/>
    </source>
</evidence>
<keyword evidence="3 7" id="KW-0863">Zinc-finger</keyword>
<keyword evidence="4" id="KW-0418">Kinase</keyword>
<dbReference type="Proteomes" id="UP001217089">
    <property type="component" value="Unassembled WGS sequence"/>
</dbReference>
<dbReference type="InterPro" id="IPR008271">
    <property type="entry name" value="Ser/Thr_kinase_AS"/>
</dbReference>
<feature type="compositionally biased region" description="Basic and acidic residues" evidence="9">
    <location>
        <begin position="1031"/>
        <end position="1059"/>
    </location>
</feature>
<evidence type="ECO:0000259" key="12">
    <source>
        <dbReference type="PROSITE" id="PS50966"/>
    </source>
</evidence>
<dbReference type="EMBL" id="JARBDR010000813">
    <property type="protein sequence ID" value="KAJ8306153.1"/>
    <property type="molecule type" value="Genomic_DNA"/>
</dbReference>
<evidence type="ECO:0000313" key="14">
    <source>
        <dbReference type="Proteomes" id="UP001217089"/>
    </source>
</evidence>
<evidence type="ECO:0000256" key="1">
    <source>
        <dbReference type="ARBA" id="ARBA00022679"/>
    </source>
</evidence>
<keyword evidence="2 8" id="KW-0547">Nucleotide-binding</keyword>
<proteinExistence type="predicted"/>
<evidence type="ECO:0000256" key="6">
    <source>
        <dbReference type="ARBA" id="ARBA00022840"/>
    </source>
</evidence>
<feature type="compositionally biased region" description="Polar residues" evidence="9">
    <location>
        <begin position="1"/>
        <end position="11"/>
    </location>
</feature>
<feature type="compositionally biased region" description="Basic and acidic residues" evidence="9">
    <location>
        <begin position="329"/>
        <end position="342"/>
    </location>
</feature>
<dbReference type="CDD" id="cd16494">
    <property type="entry name" value="RING-CH-C4HC3_ZSWM2"/>
    <property type="match status" value="1"/>
</dbReference>
<dbReference type="Pfam" id="PF00069">
    <property type="entry name" value="Pkinase"/>
    <property type="match status" value="1"/>
</dbReference>
<dbReference type="PROSITE" id="PS50966">
    <property type="entry name" value="ZF_SWIM"/>
    <property type="match status" value="1"/>
</dbReference>
<feature type="domain" description="SWIM-type" evidence="12">
    <location>
        <begin position="257"/>
        <end position="291"/>
    </location>
</feature>
<feature type="compositionally biased region" description="Polar residues" evidence="9">
    <location>
        <begin position="768"/>
        <end position="795"/>
    </location>
</feature>
<feature type="region of interest" description="Disordered" evidence="9">
    <location>
        <begin position="1"/>
        <end position="105"/>
    </location>
</feature>
<dbReference type="Pfam" id="PF21040">
    <property type="entry name" value="CEP104-like_TOG"/>
    <property type="match status" value="1"/>
</dbReference>
<accession>A0ABQ9ELM5</accession>
<evidence type="ECO:0000256" key="3">
    <source>
        <dbReference type="ARBA" id="ARBA00022771"/>
    </source>
</evidence>
<keyword evidence="14" id="KW-1185">Reference proteome</keyword>
<dbReference type="InterPro" id="IPR000719">
    <property type="entry name" value="Prot_kinase_dom"/>
</dbReference>
<evidence type="ECO:0008006" key="15">
    <source>
        <dbReference type="Google" id="ProtNLM"/>
    </source>
</evidence>
<organism evidence="13 14">
    <name type="scientific">Tegillarca granosa</name>
    <name type="common">Malaysian cockle</name>
    <name type="synonym">Anadara granosa</name>
    <dbReference type="NCBI Taxonomy" id="220873"/>
    <lineage>
        <taxon>Eukaryota</taxon>
        <taxon>Metazoa</taxon>
        <taxon>Spiralia</taxon>
        <taxon>Lophotrochozoa</taxon>
        <taxon>Mollusca</taxon>
        <taxon>Bivalvia</taxon>
        <taxon>Autobranchia</taxon>
        <taxon>Pteriomorphia</taxon>
        <taxon>Arcoida</taxon>
        <taxon>Arcoidea</taxon>
        <taxon>Arcidae</taxon>
        <taxon>Tegillarca</taxon>
    </lineage>
</organism>
<feature type="region of interest" description="Disordered" evidence="9">
    <location>
        <begin position="118"/>
        <end position="149"/>
    </location>
</feature>
<evidence type="ECO:0000259" key="10">
    <source>
        <dbReference type="PROSITE" id="PS50011"/>
    </source>
</evidence>
<feature type="binding site" evidence="8">
    <location>
        <position position="1217"/>
    </location>
    <ligand>
        <name>ATP</name>
        <dbReference type="ChEBI" id="CHEBI:30616"/>
    </ligand>
</feature>
<feature type="region of interest" description="Disordered" evidence="9">
    <location>
        <begin position="760"/>
        <end position="810"/>
    </location>
</feature>
<feature type="region of interest" description="Disordered" evidence="9">
    <location>
        <begin position="1031"/>
        <end position="1070"/>
    </location>
</feature>
<dbReference type="Gene3D" id="3.30.40.10">
    <property type="entry name" value="Zinc/RING finger domain, C3HC4 (zinc finger)"/>
    <property type="match status" value="1"/>
</dbReference>
<feature type="compositionally biased region" description="Polar residues" evidence="9">
    <location>
        <begin position="132"/>
        <end position="141"/>
    </location>
</feature>
<dbReference type="PROSITE" id="PS50011">
    <property type="entry name" value="PROTEIN_KINASE_DOM"/>
    <property type="match status" value="1"/>
</dbReference>
<dbReference type="PROSITE" id="PS50089">
    <property type="entry name" value="ZF_RING_2"/>
    <property type="match status" value="1"/>
</dbReference>
<dbReference type="PANTHER" id="PTHR48016">
    <property type="entry name" value="MAP KINASE KINASE KINASE SSK2-RELATED-RELATED"/>
    <property type="match status" value="1"/>
</dbReference>
<dbReference type="InterPro" id="IPR001841">
    <property type="entry name" value="Znf_RING"/>
</dbReference>
<dbReference type="SUPFAM" id="SSF57850">
    <property type="entry name" value="RING/U-box"/>
    <property type="match status" value="1"/>
</dbReference>
<dbReference type="InterPro" id="IPR011009">
    <property type="entry name" value="Kinase-like_dom_sf"/>
</dbReference>
<reference evidence="13 14" key="1">
    <citation type="submission" date="2022-12" db="EMBL/GenBank/DDBJ databases">
        <title>Chromosome-level genome of Tegillarca granosa.</title>
        <authorList>
            <person name="Kim J."/>
        </authorList>
    </citation>
    <scope>NUCLEOTIDE SEQUENCE [LARGE SCALE GENOMIC DNA]</scope>
    <source>
        <strain evidence="13">Teg-2019</strain>
        <tissue evidence="13">Adductor muscle</tissue>
    </source>
</reference>
<evidence type="ECO:0000259" key="11">
    <source>
        <dbReference type="PROSITE" id="PS50089"/>
    </source>
</evidence>
<dbReference type="InterPro" id="IPR050538">
    <property type="entry name" value="MAP_kinase_kinase_kinase"/>
</dbReference>